<proteinExistence type="predicted"/>
<reference evidence="1 2" key="1">
    <citation type="journal article" date="2019" name="Commun. Biol.">
        <title>The bagworm genome reveals a unique fibroin gene that provides high tensile strength.</title>
        <authorList>
            <person name="Kono N."/>
            <person name="Nakamura H."/>
            <person name="Ohtoshi R."/>
            <person name="Tomita M."/>
            <person name="Numata K."/>
            <person name="Arakawa K."/>
        </authorList>
    </citation>
    <scope>NUCLEOTIDE SEQUENCE [LARGE SCALE GENOMIC DNA]</scope>
</reference>
<protein>
    <submittedName>
        <fullName evidence="1">Uncharacterized protein</fullName>
    </submittedName>
</protein>
<evidence type="ECO:0000313" key="1">
    <source>
        <dbReference type="EMBL" id="GBP97693.1"/>
    </source>
</evidence>
<organism evidence="1 2">
    <name type="scientific">Eumeta variegata</name>
    <name type="common">Bagworm moth</name>
    <name type="synonym">Eumeta japonica</name>
    <dbReference type="NCBI Taxonomy" id="151549"/>
    <lineage>
        <taxon>Eukaryota</taxon>
        <taxon>Metazoa</taxon>
        <taxon>Ecdysozoa</taxon>
        <taxon>Arthropoda</taxon>
        <taxon>Hexapoda</taxon>
        <taxon>Insecta</taxon>
        <taxon>Pterygota</taxon>
        <taxon>Neoptera</taxon>
        <taxon>Endopterygota</taxon>
        <taxon>Lepidoptera</taxon>
        <taxon>Glossata</taxon>
        <taxon>Ditrysia</taxon>
        <taxon>Tineoidea</taxon>
        <taxon>Psychidae</taxon>
        <taxon>Oiketicinae</taxon>
        <taxon>Eumeta</taxon>
    </lineage>
</organism>
<dbReference type="Proteomes" id="UP000299102">
    <property type="component" value="Unassembled WGS sequence"/>
</dbReference>
<dbReference type="AlphaFoldDB" id="A0A4C2AEF7"/>
<gene>
    <name evidence="1" type="ORF">EVAR_65932_1</name>
</gene>
<comment type="caution">
    <text evidence="1">The sequence shown here is derived from an EMBL/GenBank/DDBJ whole genome shotgun (WGS) entry which is preliminary data.</text>
</comment>
<accession>A0A4C2AEF7</accession>
<evidence type="ECO:0000313" key="2">
    <source>
        <dbReference type="Proteomes" id="UP000299102"/>
    </source>
</evidence>
<sequence>MRQDCFAISPRYLTVNHETLMKLHYGVTRRAFELLESYKRTDVISLSRHTQKQLPCPACFSVLTGVRPAAVSDLWVTSREKTIRKYAVEKKKIEETLQ</sequence>
<name>A0A4C2AEF7_EUMVA</name>
<dbReference type="EMBL" id="BGZK01002989">
    <property type="protein sequence ID" value="GBP97693.1"/>
    <property type="molecule type" value="Genomic_DNA"/>
</dbReference>
<keyword evidence="2" id="KW-1185">Reference proteome</keyword>